<gene>
    <name evidence="1" type="ORF">Sjap_025917</name>
</gene>
<evidence type="ECO:0000313" key="1">
    <source>
        <dbReference type="EMBL" id="KAK9085506.1"/>
    </source>
</evidence>
<evidence type="ECO:0000313" key="2">
    <source>
        <dbReference type="Proteomes" id="UP001417504"/>
    </source>
</evidence>
<dbReference type="Proteomes" id="UP001417504">
    <property type="component" value="Unassembled WGS sequence"/>
</dbReference>
<dbReference type="EMBL" id="JBBNAE010000011">
    <property type="protein sequence ID" value="KAK9085506.1"/>
    <property type="molecule type" value="Genomic_DNA"/>
</dbReference>
<dbReference type="AlphaFoldDB" id="A0AAP0E2N5"/>
<sequence>MNSISSFMITISSCSSHIFGNLFFDISKDNAITTSLPQQEPSTCSSSSSSSSSSSTLYFLIISSLPRFIKRVASMVVASLSSPSAMLAFAKSVHLETIGSTLKS</sequence>
<protein>
    <submittedName>
        <fullName evidence="1">Uncharacterized protein</fullName>
    </submittedName>
</protein>
<reference evidence="1 2" key="1">
    <citation type="submission" date="2024-01" db="EMBL/GenBank/DDBJ databases">
        <title>Genome assemblies of Stephania.</title>
        <authorList>
            <person name="Yang L."/>
        </authorList>
    </citation>
    <scope>NUCLEOTIDE SEQUENCE [LARGE SCALE GENOMIC DNA]</scope>
    <source>
        <strain evidence="1">QJT</strain>
        <tissue evidence="1">Leaf</tissue>
    </source>
</reference>
<keyword evidence="2" id="KW-1185">Reference proteome</keyword>
<accession>A0AAP0E2N5</accession>
<name>A0AAP0E2N5_9MAGN</name>
<organism evidence="1 2">
    <name type="scientific">Stephania japonica</name>
    <dbReference type="NCBI Taxonomy" id="461633"/>
    <lineage>
        <taxon>Eukaryota</taxon>
        <taxon>Viridiplantae</taxon>
        <taxon>Streptophyta</taxon>
        <taxon>Embryophyta</taxon>
        <taxon>Tracheophyta</taxon>
        <taxon>Spermatophyta</taxon>
        <taxon>Magnoliopsida</taxon>
        <taxon>Ranunculales</taxon>
        <taxon>Menispermaceae</taxon>
        <taxon>Menispermoideae</taxon>
        <taxon>Cissampelideae</taxon>
        <taxon>Stephania</taxon>
    </lineage>
</organism>
<comment type="caution">
    <text evidence="1">The sequence shown here is derived from an EMBL/GenBank/DDBJ whole genome shotgun (WGS) entry which is preliminary data.</text>
</comment>
<proteinExistence type="predicted"/>